<dbReference type="AlphaFoldDB" id="A0A3M7PKK6"/>
<dbReference type="SUPFAM" id="SSF46966">
    <property type="entry name" value="Spectrin repeat"/>
    <property type="match status" value="1"/>
</dbReference>
<evidence type="ECO:0000313" key="1">
    <source>
        <dbReference type="EMBL" id="RMZ99612.1"/>
    </source>
</evidence>
<dbReference type="Gene3D" id="1.20.58.60">
    <property type="match status" value="1"/>
</dbReference>
<name>A0A3M7PKK6_BRAPC</name>
<accession>A0A3M7PKK6</accession>
<sequence>MEEKKLPLVLVTKYLCNRSNPNAMLTVFQFEREAVVLANWLRDQEVLALSQDFGQDLRHADLYEQNLEYNKLIRELPFKKKQFRIMIN</sequence>
<proteinExistence type="predicted"/>
<dbReference type="EMBL" id="REGN01010136">
    <property type="protein sequence ID" value="RMZ99612.1"/>
    <property type="molecule type" value="Genomic_DNA"/>
</dbReference>
<reference evidence="1 2" key="1">
    <citation type="journal article" date="2018" name="Sci. Rep.">
        <title>Genomic signatures of local adaptation to the degree of environmental predictability in rotifers.</title>
        <authorList>
            <person name="Franch-Gras L."/>
            <person name="Hahn C."/>
            <person name="Garcia-Roger E.M."/>
            <person name="Carmona M.J."/>
            <person name="Serra M."/>
            <person name="Gomez A."/>
        </authorList>
    </citation>
    <scope>NUCLEOTIDE SEQUENCE [LARGE SCALE GENOMIC DNA]</scope>
    <source>
        <strain evidence="1">HYR1</strain>
    </source>
</reference>
<dbReference type="Proteomes" id="UP000276133">
    <property type="component" value="Unassembled WGS sequence"/>
</dbReference>
<comment type="caution">
    <text evidence="1">The sequence shown here is derived from an EMBL/GenBank/DDBJ whole genome shotgun (WGS) entry which is preliminary data.</text>
</comment>
<keyword evidence="2" id="KW-1185">Reference proteome</keyword>
<protein>
    <submittedName>
        <fullName evidence="1">Uncharacterized protein</fullName>
    </submittedName>
</protein>
<organism evidence="1 2">
    <name type="scientific">Brachionus plicatilis</name>
    <name type="common">Marine rotifer</name>
    <name type="synonym">Brachionus muelleri</name>
    <dbReference type="NCBI Taxonomy" id="10195"/>
    <lineage>
        <taxon>Eukaryota</taxon>
        <taxon>Metazoa</taxon>
        <taxon>Spiralia</taxon>
        <taxon>Gnathifera</taxon>
        <taxon>Rotifera</taxon>
        <taxon>Eurotatoria</taxon>
        <taxon>Monogononta</taxon>
        <taxon>Pseudotrocha</taxon>
        <taxon>Ploima</taxon>
        <taxon>Brachionidae</taxon>
        <taxon>Brachionus</taxon>
    </lineage>
</organism>
<gene>
    <name evidence="1" type="ORF">BpHYR1_018655</name>
</gene>
<evidence type="ECO:0000313" key="2">
    <source>
        <dbReference type="Proteomes" id="UP000276133"/>
    </source>
</evidence>